<dbReference type="PROSITE" id="PS50280">
    <property type="entry name" value="SET"/>
    <property type="match status" value="1"/>
</dbReference>
<dbReference type="AlphaFoldDB" id="A0ABD1XNI0"/>
<keyword evidence="4" id="KW-1185">Reference proteome</keyword>
<reference evidence="3 4" key="1">
    <citation type="submission" date="2024-09" db="EMBL/GenBank/DDBJ databases">
        <title>Chromosome-scale assembly of Riccia fluitans.</title>
        <authorList>
            <person name="Paukszto L."/>
            <person name="Sawicki J."/>
            <person name="Karawczyk K."/>
            <person name="Piernik-Szablinska J."/>
            <person name="Szczecinska M."/>
            <person name="Mazdziarz M."/>
        </authorList>
    </citation>
    <scope>NUCLEOTIDE SEQUENCE [LARGE SCALE GENOMIC DNA]</scope>
    <source>
        <strain evidence="3">Rf_01</strain>
        <tissue evidence="3">Aerial parts of the thallus</tissue>
    </source>
</reference>
<name>A0ABD1XNI0_9MARC</name>
<dbReference type="PANTHER" id="PTHR47643">
    <property type="entry name" value="TPR DOMAIN PROTEIN (AFU_ORTHOLOGUE AFUA_5G12710)"/>
    <property type="match status" value="1"/>
</dbReference>
<dbReference type="InterPro" id="IPR019734">
    <property type="entry name" value="TPR_rpt"/>
</dbReference>
<dbReference type="PANTHER" id="PTHR47643:SF2">
    <property type="entry name" value="TPR DOMAIN PROTEIN (AFU_ORTHOLOGUE AFUA_5G12710)"/>
    <property type="match status" value="1"/>
</dbReference>
<dbReference type="InterPro" id="IPR011990">
    <property type="entry name" value="TPR-like_helical_dom_sf"/>
</dbReference>
<dbReference type="Gene3D" id="1.25.40.10">
    <property type="entry name" value="Tetratricopeptide repeat domain"/>
    <property type="match status" value="1"/>
</dbReference>
<dbReference type="Proteomes" id="UP001605036">
    <property type="component" value="Unassembled WGS sequence"/>
</dbReference>
<accession>A0ABD1XNI0</accession>
<sequence length="547" mass="61898">MACEDLERKGNTAFGGRDYKAAIELYSSALQLTPANATLLSKRAKVYIELQEYELAAADAEASLTLYGGQDRKTQFRLSTALYGLSRYEEASSELHRLQSANNSGKRHVSPTNQEIEEFAKRVELRIQENVHGKYDLFTMLKEAKAMATPYLDHADYVGPVRVTEVEGKDRGMVATKNISAGTLIMCCKAYAVAFDQEHAARFGSDIVSYDPDELLITKVVERMQRHPGTVADVYSLLAGPDMLQLDISPEAKKELPIDVSRVEKIVKYCNFLQYVDCLGDLWLWPLYTSDVSSESSEQIRIFNGLWILPSFFNHSCLANARHYFLGDFIFIRAINDIAEGEEISLAYSDPFDYYSTKDRLFGISGFLCECSLCSFARAHPQIAELRTLWTKCFEKRIELLFEMGDYTLLPQLNQIIMNLRETFQNSRSPGSESGIIIPPLELFNPLKAKALVHFIQREFEDAVSPFVEAFELLPRLGNSPVNAVARIDIALHLSDIYMALGNPSEMEKWATRARAEFNVMFDESEDLWQMYIEETAPASAMGTFRM</sequence>
<feature type="domain" description="SET" evidence="2">
    <location>
        <begin position="159"/>
        <end position="349"/>
    </location>
</feature>
<gene>
    <name evidence="3" type="ORF">R1flu_029081</name>
</gene>
<feature type="repeat" description="TPR" evidence="1">
    <location>
        <begin position="3"/>
        <end position="36"/>
    </location>
</feature>
<dbReference type="SMART" id="SM00317">
    <property type="entry name" value="SET"/>
    <property type="match status" value="1"/>
</dbReference>
<proteinExistence type="predicted"/>
<evidence type="ECO:0000256" key="1">
    <source>
        <dbReference type="PROSITE-ProRule" id="PRU00339"/>
    </source>
</evidence>
<dbReference type="InterPro" id="IPR046341">
    <property type="entry name" value="SET_dom_sf"/>
</dbReference>
<dbReference type="CDD" id="cd20071">
    <property type="entry name" value="SET_SMYD"/>
    <property type="match status" value="1"/>
</dbReference>
<comment type="caution">
    <text evidence="3">The sequence shown here is derived from an EMBL/GenBank/DDBJ whole genome shotgun (WGS) entry which is preliminary data.</text>
</comment>
<dbReference type="SUPFAM" id="SSF48452">
    <property type="entry name" value="TPR-like"/>
    <property type="match status" value="1"/>
</dbReference>
<dbReference type="SUPFAM" id="SSF82199">
    <property type="entry name" value="SET domain"/>
    <property type="match status" value="1"/>
</dbReference>
<evidence type="ECO:0000313" key="3">
    <source>
        <dbReference type="EMBL" id="KAL2610508.1"/>
    </source>
</evidence>
<dbReference type="InterPro" id="IPR053209">
    <property type="entry name" value="Gramillin-biosynth_MTr"/>
</dbReference>
<protein>
    <recommendedName>
        <fullName evidence="2">SET domain-containing protein</fullName>
    </recommendedName>
</protein>
<evidence type="ECO:0000259" key="2">
    <source>
        <dbReference type="PROSITE" id="PS50280"/>
    </source>
</evidence>
<dbReference type="Gene3D" id="2.170.270.10">
    <property type="entry name" value="SET domain"/>
    <property type="match status" value="1"/>
</dbReference>
<dbReference type="InterPro" id="IPR001214">
    <property type="entry name" value="SET_dom"/>
</dbReference>
<keyword evidence="1" id="KW-0802">TPR repeat</keyword>
<dbReference type="PROSITE" id="PS50005">
    <property type="entry name" value="TPR"/>
    <property type="match status" value="1"/>
</dbReference>
<evidence type="ECO:0000313" key="4">
    <source>
        <dbReference type="Proteomes" id="UP001605036"/>
    </source>
</evidence>
<dbReference type="EMBL" id="JBHFFA010000008">
    <property type="protein sequence ID" value="KAL2610508.1"/>
    <property type="molecule type" value="Genomic_DNA"/>
</dbReference>
<dbReference type="SMART" id="SM00028">
    <property type="entry name" value="TPR"/>
    <property type="match status" value="3"/>
</dbReference>
<organism evidence="3 4">
    <name type="scientific">Riccia fluitans</name>
    <dbReference type="NCBI Taxonomy" id="41844"/>
    <lineage>
        <taxon>Eukaryota</taxon>
        <taxon>Viridiplantae</taxon>
        <taxon>Streptophyta</taxon>
        <taxon>Embryophyta</taxon>
        <taxon>Marchantiophyta</taxon>
        <taxon>Marchantiopsida</taxon>
        <taxon>Marchantiidae</taxon>
        <taxon>Marchantiales</taxon>
        <taxon>Ricciaceae</taxon>
        <taxon>Riccia</taxon>
    </lineage>
</organism>
<dbReference type="Pfam" id="PF00856">
    <property type="entry name" value="SET"/>
    <property type="match status" value="1"/>
</dbReference>